<protein>
    <submittedName>
        <fullName evidence="12">DnaJ-domain-containing protein</fullName>
    </submittedName>
</protein>
<evidence type="ECO:0000256" key="7">
    <source>
        <dbReference type="ARBA" id="ARBA00023136"/>
    </source>
</evidence>
<dbReference type="PROSITE" id="PS50076">
    <property type="entry name" value="DNAJ_2"/>
    <property type="match status" value="1"/>
</dbReference>
<dbReference type="AlphaFoldDB" id="A0A0D7A5H7"/>
<organism evidence="12 13">
    <name type="scientific">Fistulina hepatica ATCC 64428</name>
    <dbReference type="NCBI Taxonomy" id="1128425"/>
    <lineage>
        <taxon>Eukaryota</taxon>
        <taxon>Fungi</taxon>
        <taxon>Dikarya</taxon>
        <taxon>Basidiomycota</taxon>
        <taxon>Agaricomycotina</taxon>
        <taxon>Agaricomycetes</taxon>
        <taxon>Agaricomycetidae</taxon>
        <taxon>Agaricales</taxon>
        <taxon>Fistulinaceae</taxon>
        <taxon>Fistulina</taxon>
    </lineage>
</organism>
<evidence type="ECO:0000256" key="10">
    <source>
        <dbReference type="SAM" id="Phobius"/>
    </source>
</evidence>
<evidence type="ECO:0000256" key="6">
    <source>
        <dbReference type="ARBA" id="ARBA00022989"/>
    </source>
</evidence>
<keyword evidence="3 10" id="KW-0812">Transmembrane</keyword>
<feature type="transmembrane region" description="Helical" evidence="10">
    <location>
        <begin position="12"/>
        <end position="33"/>
    </location>
</feature>
<dbReference type="GO" id="GO:0003723">
    <property type="term" value="F:RNA binding"/>
    <property type="evidence" value="ECO:0007669"/>
    <property type="project" value="TreeGrafter"/>
</dbReference>
<proteinExistence type="predicted"/>
<dbReference type="Gene3D" id="1.10.287.110">
    <property type="entry name" value="DnaJ domain"/>
    <property type="match status" value="1"/>
</dbReference>
<evidence type="ECO:0000313" key="12">
    <source>
        <dbReference type="EMBL" id="KIY45161.1"/>
    </source>
</evidence>
<keyword evidence="7 10" id="KW-0472">Membrane</keyword>
<evidence type="ECO:0000256" key="3">
    <source>
        <dbReference type="ARBA" id="ARBA00022692"/>
    </source>
</evidence>
<feature type="compositionally biased region" description="Low complexity" evidence="9">
    <location>
        <begin position="629"/>
        <end position="642"/>
    </location>
</feature>
<dbReference type="InterPro" id="IPR035892">
    <property type="entry name" value="C2_domain_sf"/>
</dbReference>
<dbReference type="SMART" id="SM00271">
    <property type="entry name" value="DnaJ"/>
    <property type="match status" value="1"/>
</dbReference>
<dbReference type="PANTHER" id="PTHR24075:SF0">
    <property type="entry name" value="TRANSLOCATION PROTEIN SEC63 HOMOLOG"/>
    <property type="match status" value="1"/>
</dbReference>
<dbReference type="SUPFAM" id="SSF46565">
    <property type="entry name" value="Chaperone J-domain"/>
    <property type="match status" value="1"/>
</dbReference>
<feature type="domain" description="J" evidence="11">
    <location>
        <begin position="100"/>
        <end position="170"/>
    </location>
</feature>
<gene>
    <name evidence="12" type="ORF">FISHEDRAFT_49848</name>
</gene>
<accession>A0A0D7A5H7</accession>
<dbReference type="Gene3D" id="1.10.3380.10">
    <property type="entry name" value="Sec63 N-terminal domain-like domain"/>
    <property type="match status" value="1"/>
</dbReference>
<dbReference type="Gene3D" id="2.60.40.150">
    <property type="entry name" value="C2 domain"/>
    <property type="match status" value="1"/>
</dbReference>
<dbReference type="InterPro" id="IPR036869">
    <property type="entry name" value="J_dom_sf"/>
</dbReference>
<dbReference type="InterPro" id="IPR004179">
    <property type="entry name" value="Sec63-dom"/>
</dbReference>
<dbReference type="GO" id="GO:0031207">
    <property type="term" value="C:Sec62/Sec63 complex"/>
    <property type="evidence" value="ECO:0007669"/>
    <property type="project" value="TreeGrafter"/>
</dbReference>
<keyword evidence="8" id="KW-0143">Chaperone</keyword>
<dbReference type="PANTHER" id="PTHR24075">
    <property type="entry name" value="SEC63 DOMAIN-CONTAINING"/>
    <property type="match status" value="1"/>
</dbReference>
<dbReference type="EMBL" id="KN882061">
    <property type="protein sequence ID" value="KIY45161.1"/>
    <property type="molecule type" value="Genomic_DNA"/>
</dbReference>
<evidence type="ECO:0000259" key="11">
    <source>
        <dbReference type="PROSITE" id="PS50076"/>
    </source>
</evidence>
<dbReference type="GO" id="GO:0006620">
    <property type="term" value="P:post-translational protein targeting to endoplasmic reticulum membrane"/>
    <property type="evidence" value="ECO:0007669"/>
    <property type="project" value="TreeGrafter"/>
</dbReference>
<dbReference type="GO" id="GO:0006614">
    <property type="term" value="P:SRP-dependent cotranslational protein targeting to membrane"/>
    <property type="evidence" value="ECO:0007669"/>
    <property type="project" value="TreeGrafter"/>
</dbReference>
<dbReference type="InterPro" id="IPR014756">
    <property type="entry name" value="Ig_E-set"/>
</dbReference>
<dbReference type="GO" id="GO:0008320">
    <property type="term" value="F:protein transmembrane transporter activity"/>
    <property type="evidence" value="ECO:0007669"/>
    <property type="project" value="TreeGrafter"/>
</dbReference>
<keyword evidence="6 10" id="KW-1133">Transmembrane helix</keyword>
<dbReference type="SMART" id="SM00973">
    <property type="entry name" value="Sec63"/>
    <property type="match status" value="1"/>
</dbReference>
<evidence type="ECO:0000313" key="13">
    <source>
        <dbReference type="Proteomes" id="UP000054144"/>
    </source>
</evidence>
<reference evidence="12 13" key="1">
    <citation type="journal article" date="2015" name="Fungal Genet. Biol.">
        <title>Evolution of novel wood decay mechanisms in Agaricales revealed by the genome sequences of Fistulina hepatica and Cylindrobasidium torrendii.</title>
        <authorList>
            <person name="Floudas D."/>
            <person name="Held B.W."/>
            <person name="Riley R."/>
            <person name="Nagy L.G."/>
            <person name="Koehler G."/>
            <person name="Ransdell A.S."/>
            <person name="Younus H."/>
            <person name="Chow J."/>
            <person name="Chiniquy J."/>
            <person name="Lipzen A."/>
            <person name="Tritt A."/>
            <person name="Sun H."/>
            <person name="Haridas S."/>
            <person name="LaButti K."/>
            <person name="Ohm R.A."/>
            <person name="Kues U."/>
            <person name="Blanchette R.A."/>
            <person name="Grigoriev I.V."/>
            <person name="Minto R.E."/>
            <person name="Hibbett D.S."/>
        </authorList>
    </citation>
    <scope>NUCLEOTIDE SEQUENCE [LARGE SCALE GENOMIC DNA]</scope>
    <source>
        <strain evidence="12 13">ATCC 64428</strain>
    </source>
</reference>
<feature type="compositionally biased region" description="Acidic residues" evidence="9">
    <location>
        <begin position="590"/>
        <end position="605"/>
    </location>
</feature>
<feature type="region of interest" description="Disordered" evidence="9">
    <location>
        <begin position="590"/>
        <end position="650"/>
    </location>
</feature>
<sequence length="650" mass="73044">MASYNYDESGNMATYYLLSFLALILIPFTLASFSLPSSKALTDGCQCTPCIEQRLRISKREKGSMFRMTRRFVILLLGWTLFAFLAYHVANKKIENKLYDPFEILDIKSSATEKEIKSHYKKLSKKFHPDKIKLAINETMEEVQEHFVQITKAYKALTDETIRLNWQLYNNPDGPQQTTMGIAIPKWIIEGKNNIWVLGFYGLLFGFGLPTMVGRWWFGNRQKTKDGIHNKSAAAFFKSLTEESDVQDIIPIIARAYEWEIPNAKSTHALEELVSQVQEKLPANASLGTGNPHKAATLIYAHLYRIPVTDKVLQQDQIRVLTVTSVLLKALTVIASTRGWLKPTLAILHLKACLTQAVAPADVAKELIQFPDVTAEDAAGTSGITGLVHKLEEVGDSRAEIVKKAAERWGSLDLVDVNFRVIGERRVTPSCIIFVIVKLRIVPPLSPLPEPKELDVEETKKRVVMNNEKDEAFLTSKGESEPLNWLSEDDKCHGWAHAPYWPTTRKPTWWIVLADTRLNKVIVPPIKVTDVPFASPEAEGGRDYRSYKFQYQAPSKPGLCFWKVFIISDTFVMPDVTRDVTVTVEELGAEEDYEEDEISDPDEDSFAGQMAMMKGGKVKHHRDSDEEGASSTDDGSSASDNDSSSDSESD</sequence>
<keyword evidence="5" id="KW-0653">Protein transport</keyword>
<evidence type="ECO:0000256" key="9">
    <source>
        <dbReference type="SAM" id="MobiDB-lite"/>
    </source>
</evidence>
<evidence type="ECO:0000256" key="1">
    <source>
        <dbReference type="ARBA" id="ARBA00004477"/>
    </source>
</evidence>
<comment type="subcellular location">
    <subcellularLocation>
        <location evidence="1">Endoplasmic reticulum membrane</location>
        <topology evidence="1">Multi-pass membrane protein</topology>
    </subcellularLocation>
</comment>
<name>A0A0D7A5H7_9AGAR</name>
<dbReference type="SUPFAM" id="SSF81296">
    <property type="entry name" value="E set domains"/>
    <property type="match status" value="1"/>
</dbReference>
<evidence type="ECO:0000256" key="4">
    <source>
        <dbReference type="ARBA" id="ARBA00022824"/>
    </source>
</evidence>
<feature type="transmembrane region" description="Helical" evidence="10">
    <location>
        <begin position="72"/>
        <end position="90"/>
    </location>
</feature>
<evidence type="ECO:0000256" key="5">
    <source>
        <dbReference type="ARBA" id="ARBA00022927"/>
    </source>
</evidence>
<dbReference type="Pfam" id="PF00226">
    <property type="entry name" value="DnaJ"/>
    <property type="match status" value="1"/>
</dbReference>
<dbReference type="Pfam" id="PF02889">
    <property type="entry name" value="Sec63"/>
    <property type="match status" value="1"/>
</dbReference>
<evidence type="ECO:0000256" key="8">
    <source>
        <dbReference type="ARBA" id="ARBA00023186"/>
    </source>
</evidence>
<dbReference type="InterPro" id="IPR001623">
    <property type="entry name" value="DnaJ_domain"/>
</dbReference>
<dbReference type="OrthoDB" id="1734229at2759"/>
<dbReference type="CDD" id="cd06257">
    <property type="entry name" value="DnaJ"/>
    <property type="match status" value="1"/>
</dbReference>
<keyword evidence="4" id="KW-0256">Endoplasmic reticulum</keyword>
<keyword evidence="2" id="KW-0813">Transport</keyword>
<evidence type="ECO:0000256" key="2">
    <source>
        <dbReference type="ARBA" id="ARBA00022448"/>
    </source>
</evidence>
<dbReference type="PRINTS" id="PR00625">
    <property type="entry name" value="JDOMAIN"/>
</dbReference>
<dbReference type="Proteomes" id="UP000054144">
    <property type="component" value="Unassembled WGS sequence"/>
</dbReference>
<dbReference type="FunFam" id="1.10.287.110:FF:000039">
    <property type="entry name" value="Protein translocation complex component (Npl1)"/>
    <property type="match status" value="1"/>
</dbReference>
<dbReference type="SUPFAM" id="SSF158702">
    <property type="entry name" value="Sec63 N-terminal domain-like"/>
    <property type="match status" value="1"/>
</dbReference>
<keyword evidence="13" id="KW-1185">Reference proteome</keyword>
<feature type="transmembrane region" description="Helical" evidence="10">
    <location>
        <begin position="195"/>
        <end position="218"/>
    </location>
</feature>